<dbReference type="RefSeq" id="WP_284499518.1">
    <property type="nucleotide sequence ID" value="NZ_CP133568.1"/>
</dbReference>
<evidence type="ECO:0000313" key="2">
    <source>
        <dbReference type="Proteomes" id="UP001229313"/>
    </source>
</evidence>
<keyword evidence="2" id="KW-1185">Reference proteome</keyword>
<proteinExistence type="predicted"/>
<dbReference type="EMBL" id="CP133568">
    <property type="protein sequence ID" value="WMT04215.1"/>
    <property type="molecule type" value="Genomic_DNA"/>
</dbReference>
<reference evidence="1 2" key="1">
    <citation type="submission" date="2023-08" db="EMBL/GenBank/DDBJ databases">
        <title>The whole genome sequence of Lysobacter yananisis.</title>
        <authorList>
            <person name="Sun H."/>
        </authorList>
    </citation>
    <scope>NUCLEOTIDE SEQUENCE [LARGE SCALE GENOMIC DNA]</scope>
    <source>
        <strain evidence="1 2">SNNU513</strain>
    </source>
</reference>
<organism evidence="1 2">
    <name type="scientific">Lysobacter yananisis</name>
    <dbReference type="NCBI Taxonomy" id="1003114"/>
    <lineage>
        <taxon>Bacteria</taxon>
        <taxon>Pseudomonadati</taxon>
        <taxon>Pseudomonadota</taxon>
        <taxon>Gammaproteobacteria</taxon>
        <taxon>Lysobacterales</taxon>
        <taxon>Lysobacteraceae</taxon>
        <taxon>Lysobacter</taxon>
    </lineage>
</organism>
<gene>
    <name evidence="1" type="ORF">RDV84_05040</name>
</gene>
<dbReference type="Proteomes" id="UP001229313">
    <property type="component" value="Chromosome"/>
</dbReference>
<protein>
    <submittedName>
        <fullName evidence="1">Uncharacterized protein</fullName>
    </submittedName>
</protein>
<evidence type="ECO:0000313" key="1">
    <source>
        <dbReference type="EMBL" id="WMT04215.1"/>
    </source>
</evidence>
<name>A0ABY9PBR7_9GAMM</name>
<accession>A0ABY9PBR7</accession>
<sequence length="41" mass="4746">MRASLATGTLHRIQRRADAVRFPRSRVPPRTRFGDAERIQV</sequence>